<dbReference type="Gene3D" id="2.40.40.10">
    <property type="entry name" value="RlpA-like domain"/>
    <property type="match status" value="1"/>
</dbReference>
<keyword evidence="2" id="KW-1185">Reference proteome</keyword>
<evidence type="ECO:0000313" key="2">
    <source>
        <dbReference type="Proteomes" id="UP000193642"/>
    </source>
</evidence>
<dbReference type="AlphaFoldDB" id="A0A1Y2D1C6"/>
<comment type="caution">
    <text evidence="1">The sequence shown here is derived from an EMBL/GenBank/DDBJ whole genome shotgun (WGS) entry which is preliminary data.</text>
</comment>
<sequence length="140" mass="14388">MSVYFLSDQTSIINSGQCGKCIRLTGDKGSVVVTVMDVMLNPDKSMYDVDLSLPAFQAITYSDGLGRANWTFVNCSTGLPEATATVPIPVPNALPTANGTANSNGTGIPAASAITTTKTSFATSVAITSAMMALAALSMI</sequence>
<dbReference type="InterPro" id="IPR036908">
    <property type="entry name" value="RlpA-like_sf"/>
</dbReference>
<dbReference type="OrthoDB" id="2157705at2759"/>
<reference evidence="1 2" key="1">
    <citation type="submission" date="2016-07" db="EMBL/GenBank/DDBJ databases">
        <title>Pervasive Adenine N6-methylation of Active Genes in Fungi.</title>
        <authorList>
            <consortium name="DOE Joint Genome Institute"/>
            <person name="Mondo S.J."/>
            <person name="Dannebaum R.O."/>
            <person name="Kuo R.C."/>
            <person name="Labutti K."/>
            <person name="Haridas S."/>
            <person name="Kuo A."/>
            <person name="Salamov A."/>
            <person name="Ahrendt S.R."/>
            <person name="Lipzen A."/>
            <person name="Sullivan W."/>
            <person name="Andreopoulos W.B."/>
            <person name="Clum A."/>
            <person name="Lindquist E."/>
            <person name="Daum C."/>
            <person name="Ramamoorthy G.K."/>
            <person name="Gryganskyi A."/>
            <person name="Culley D."/>
            <person name="Magnuson J.K."/>
            <person name="James T.Y."/>
            <person name="O'Malley M.A."/>
            <person name="Stajich J.E."/>
            <person name="Spatafora J.W."/>
            <person name="Visel A."/>
            <person name="Grigoriev I.V."/>
        </authorList>
    </citation>
    <scope>NUCLEOTIDE SEQUENCE [LARGE SCALE GENOMIC DNA]</scope>
    <source>
        <strain evidence="1 2">JEL800</strain>
    </source>
</reference>
<name>A0A1Y2D1C6_9FUNG</name>
<dbReference type="EMBL" id="MCGO01000003">
    <property type="protein sequence ID" value="ORY52405.1"/>
    <property type="molecule type" value="Genomic_DNA"/>
</dbReference>
<dbReference type="CDD" id="cd22191">
    <property type="entry name" value="DPBB_RlpA_EXP_N-like"/>
    <property type="match status" value="1"/>
</dbReference>
<dbReference type="SUPFAM" id="SSF50685">
    <property type="entry name" value="Barwin-like endoglucanases"/>
    <property type="match status" value="1"/>
</dbReference>
<evidence type="ECO:0000313" key="1">
    <source>
        <dbReference type="EMBL" id="ORY52405.1"/>
    </source>
</evidence>
<dbReference type="Proteomes" id="UP000193642">
    <property type="component" value="Unassembled WGS sequence"/>
</dbReference>
<accession>A0A1Y2D1C6</accession>
<organism evidence="1 2">
    <name type="scientific">Rhizoclosmatium globosum</name>
    <dbReference type="NCBI Taxonomy" id="329046"/>
    <lineage>
        <taxon>Eukaryota</taxon>
        <taxon>Fungi</taxon>
        <taxon>Fungi incertae sedis</taxon>
        <taxon>Chytridiomycota</taxon>
        <taxon>Chytridiomycota incertae sedis</taxon>
        <taxon>Chytridiomycetes</taxon>
        <taxon>Chytridiales</taxon>
        <taxon>Chytriomycetaceae</taxon>
        <taxon>Rhizoclosmatium</taxon>
    </lineage>
</organism>
<gene>
    <name evidence="1" type="ORF">BCR33DRAFT_733133</name>
</gene>
<protein>
    <submittedName>
        <fullName evidence="1">Uncharacterized protein</fullName>
    </submittedName>
</protein>
<proteinExistence type="predicted"/>